<dbReference type="Pfam" id="PF13414">
    <property type="entry name" value="TPR_11"/>
    <property type="match status" value="1"/>
</dbReference>
<sequence>MKIKDKNIYLLLIFFSAAIIYFNTLWNDFTNWDDDELILYNYRIQDLNLEKLKKILTTPTVTDYLPLKELSYAIDYYLWKLNPFGFHLSNVVLFVLNCLLVYLIFEFIFKDKFISFIGTIVFTVHPIHVESVAWISGRKDLLSGLFFFLSFYAYLKNRNIFALLSFILALLSKPTVVILPLVLILYELTINKIENKWKTILPKVSPFFIVAVISAFITLKVGVEKGVVKEHIGDTFSVNFMLMNGVFFDYLRLIFLPVNLCMRYMIPIEITFKSIMFLILLIIFLIISIKEIKFNSHSLFFLIWSVITILPVSNIIPISTLKADRYLYLPSIAFAAFASILFNKLSGRTLKIKSLFVIMPVLLLFSILTVERNKVWKNSITLMEDTIKKSPDMFIAYNNLGIAYSDAKLYDKAINSYKKALELNPYFAKAHANIGTLYATVKNYQKSLVEIKSALKLNPNIPGAQFNLGLLYYKIGLLDEAIIQYEKAVRINPEHEEYRRALSEAKREKELMIKEVTNPEISEKIKLKISNNYNNLGVMELIEKMYGDAEISLRKALLYSPENKMAKLNLANIYFLKGDLDNSISEYESVIKSEPNLYKAYWNLGLIYKAKGDKVKASEILNKLLKISPNNQAILKEIEALSK</sequence>
<accession>A0A1F7SLH0</accession>
<evidence type="ECO:0000313" key="6">
    <source>
        <dbReference type="Proteomes" id="UP000178082"/>
    </source>
</evidence>
<evidence type="ECO:0000256" key="2">
    <source>
        <dbReference type="ARBA" id="ARBA00022803"/>
    </source>
</evidence>
<feature type="transmembrane region" description="Helical" evidence="4">
    <location>
        <begin position="235"/>
        <end position="258"/>
    </location>
</feature>
<evidence type="ECO:0000256" key="1">
    <source>
        <dbReference type="ARBA" id="ARBA00022737"/>
    </source>
</evidence>
<keyword evidence="4" id="KW-0472">Membrane</keyword>
<feature type="transmembrane region" description="Helical" evidence="4">
    <location>
        <begin position="264"/>
        <end position="287"/>
    </location>
</feature>
<evidence type="ECO:0000313" key="5">
    <source>
        <dbReference type="EMBL" id="OGL54630.1"/>
    </source>
</evidence>
<feature type="repeat" description="TPR" evidence="3">
    <location>
        <begin position="394"/>
        <end position="427"/>
    </location>
</feature>
<evidence type="ECO:0000256" key="4">
    <source>
        <dbReference type="SAM" id="Phobius"/>
    </source>
</evidence>
<dbReference type="SUPFAM" id="SSF48452">
    <property type="entry name" value="TPR-like"/>
    <property type="match status" value="2"/>
</dbReference>
<dbReference type="PROSITE" id="PS50293">
    <property type="entry name" value="TPR_REGION"/>
    <property type="match status" value="2"/>
</dbReference>
<protein>
    <submittedName>
        <fullName evidence="5">Uncharacterized protein</fullName>
    </submittedName>
</protein>
<dbReference type="Pfam" id="PF00515">
    <property type="entry name" value="TPR_1"/>
    <property type="match status" value="2"/>
</dbReference>
<keyword evidence="1" id="KW-0677">Repeat</keyword>
<feature type="transmembrane region" description="Helical" evidence="4">
    <location>
        <begin position="112"/>
        <end position="129"/>
    </location>
</feature>
<feature type="transmembrane region" description="Helical" evidence="4">
    <location>
        <begin position="299"/>
        <end position="319"/>
    </location>
</feature>
<feature type="transmembrane region" description="Helical" evidence="4">
    <location>
        <begin position="84"/>
        <end position="105"/>
    </location>
</feature>
<dbReference type="STRING" id="1817883.A3G31_12170"/>
<dbReference type="InterPro" id="IPR019734">
    <property type="entry name" value="TPR_rpt"/>
</dbReference>
<dbReference type="AlphaFoldDB" id="A0A1F7SLH0"/>
<dbReference type="PROSITE" id="PS50005">
    <property type="entry name" value="TPR"/>
    <property type="match status" value="5"/>
</dbReference>
<keyword evidence="4" id="KW-0812">Transmembrane</keyword>
<dbReference type="Proteomes" id="UP000178082">
    <property type="component" value="Unassembled WGS sequence"/>
</dbReference>
<dbReference type="InterPro" id="IPR052346">
    <property type="entry name" value="O-mannosyl-transferase_TMTC"/>
</dbReference>
<feature type="repeat" description="TPR" evidence="3">
    <location>
        <begin position="598"/>
        <end position="631"/>
    </location>
</feature>
<feature type="repeat" description="TPR" evidence="3">
    <location>
        <begin position="462"/>
        <end position="495"/>
    </location>
</feature>
<keyword evidence="4" id="KW-1133">Transmembrane helix</keyword>
<dbReference type="PANTHER" id="PTHR44227:SF3">
    <property type="entry name" value="PROTEIN O-MANNOSYL-TRANSFERASE TMTC4"/>
    <property type="match status" value="1"/>
</dbReference>
<dbReference type="InterPro" id="IPR011990">
    <property type="entry name" value="TPR-like_helical_dom_sf"/>
</dbReference>
<feature type="transmembrane region" description="Helical" evidence="4">
    <location>
        <begin position="354"/>
        <end position="370"/>
    </location>
</feature>
<dbReference type="Pfam" id="PF13181">
    <property type="entry name" value="TPR_8"/>
    <property type="match status" value="1"/>
</dbReference>
<dbReference type="PANTHER" id="PTHR44227">
    <property type="match status" value="1"/>
</dbReference>
<feature type="repeat" description="TPR" evidence="3">
    <location>
        <begin position="564"/>
        <end position="597"/>
    </location>
</feature>
<organism evidence="5 6">
    <name type="scientific">Candidatus Schekmanbacteria bacterium RIFCSPLOWO2_12_FULL_38_15</name>
    <dbReference type="NCBI Taxonomy" id="1817883"/>
    <lineage>
        <taxon>Bacteria</taxon>
        <taxon>Candidatus Schekmaniibacteriota</taxon>
    </lineage>
</organism>
<proteinExistence type="predicted"/>
<dbReference type="Gene3D" id="1.25.40.10">
    <property type="entry name" value="Tetratricopeptide repeat domain"/>
    <property type="match status" value="3"/>
</dbReference>
<comment type="caution">
    <text evidence="5">The sequence shown here is derived from an EMBL/GenBank/DDBJ whole genome shotgun (WGS) entry which is preliminary data.</text>
</comment>
<feature type="transmembrane region" description="Helical" evidence="4">
    <location>
        <begin position="7"/>
        <end position="26"/>
    </location>
</feature>
<keyword evidence="2 3" id="KW-0802">TPR repeat</keyword>
<reference evidence="5 6" key="1">
    <citation type="journal article" date="2016" name="Nat. Commun.">
        <title>Thousands of microbial genomes shed light on interconnected biogeochemical processes in an aquifer system.</title>
        <authorList>
            <person name="Anantharaman K."/>
            <person name="Brown C.T."/>
            <person name="Hug L.A."/>
            <person name="Sharon I."/>
            <person name="Castelle C.J."/>
            <person name="Probst A.J."/>
            <person name="Thomas B.C."/>
            <person name="Singh A."/>
            <person name="Wilkins M.J."/>
            <person name="Karaoz U."/>
            <person name="Brodie E.L."/>
            <person name="Williams K.H."/>
            <person name="Hubbard S.S."/>
            <person name="Banfield J.F."/>
        </authorList>
    </citation>
    <scope>NUCLEOTIDE SEQUENCE [LARGE SCALE GENOMIC DNA]</scope>
</reference>
<evidence type="ECO:0000256" key="3">
    <source>
        <dbReference type="PROSITE-ProRule" id="PRU00339"/>
    </source>
</evidence>
<feature type="transmembrane region" description="Helical" evidence="4">
    <location>
        <begin position="135"/>
        <end position="155"/>
    </location>
</feature>
<dbReference type="SMART" id="SM00028">
    <property type="entry name" value="TPR"/>
    <property type="match status" value="6"/>
</dbReference>
<feature type="transmembrane region" description="Helical" evidence="4">
    <location>
        <begin position="206"/>
        <end position="223"/>
    </location>
</feature>
<name>A0A1F7SLH0_9BACT</name>
<feature type="repeat" description="TPR" evidence="3">
    <location>
        <begin position="428"/>
        <end position="461"/>
    </location>
</feature>
<gene>
    <name evidence="5" type="ORF">A3G31_12170</name>
</gene>
<feature type="transmembrane region" description="Helical" evidence="4">
    <location>
        <begin position="325"/>
        <end position="342"/>
    </location>
</feature>
<dbReference type="EMBL" id="MGDI01000010">
    <property type="protein sequence ID" value="OGL54630.1"/>
    <property type="molecule type" value="Genomic_DNA"/>
</dbReference>
<feature type="transmembrane region" description="Helical" evidence="4">
    <location>
        <begin position="162"/>
        <end position="186"/>
    </location>
</feature>